<protein>
    <submittedName>
        <fullName evidence="2">RNA-directed DNA polymerase from mobile element jockey</fullName>
    </submittedName>
</protein>
<keyword evidence="2" id="KW-0548">Nucleotidyltransferase</keyword>
<dbReference type="EMBL" id="BGPR01004248">
    <property type="protein sequence ID" value="GBM97576.1"/>
    <property type="molecule type" value="Genomic_DNA"/>
</dbReference>
<sequence length="662" mass="76296">MLKRTDNFHEVLKKINAELGQVESKLGGPYIKLYVKDELEHRKLTKYLKIADLEYFTMTPRSERPIKVVIRGIPPETPAEYVKESLIEEYKFEIEKVAQLTQFKTKRPLPIYQITLKNNEVNKGIWNVNTLMLVKVTVRKFERKTGTIQCFNCNQWHHSAAGCGYKPRCIKCGGPHAKDQCTEKPKDVPICINYIIPIILNKRKVTTNWQTFKNYLNSNVKYALPNISNPSEIEIHIKNLTTDILNAYHNSSRPLKPNEELHLPPHIRDLKTVRNRSKKVWQRSRDPVSKNSYNIAQARFRSAITDFNQTSYSNEIEQLNIYDGSLWQRTKRLKTKRSNIPQLKNPNSNLPAHTNLEKAEILANHFETQFTSNDIRDPNTENTVINSIAKFNSNSSPNKFKNVKPSEITDYLKKIKINKTPGMDGITNKMLKNLPLKIILKLTNIYNYLFKFNYFPNCWKTARILPILKPGKDPTHAVSYRPISLLPTLSKLGEKFILNRYMKHANQIKIPIPQQFGFTAQLSTTHQLLRVIEHIHEGKANRLATAAIFLDIAKAFDKVWIQGLIHKLIAYHFPPYIIKIICSYLQDRYFTVAVKDTDSSSRKLNAGVPQGGILAPYIFVLFMNDVPQQRNITLSLYADDTAILAQGKTPEQTLTFPSKITL</sequence>
<feature type="domain" description="Reverse transcriptase" evidence="1">
    <location>
        <begin position="448"/>
        <end position="662"/>
    </location>
</feature>
<keyword evidence="2" id="KW-0695">RNA-directed DNA polymerase</keyword>
<dbReference type="PANTHER" id="PTHR19446">
    <property type="entry name" value="REVERSE TRANSCRIPTASES"/>
    <property type="match status" value="1"/>
</dbReference>
<accession>A0A4Y2K7Q2</accession>
<dbReference type="InterPro" id="IPR043502">
    <property type="entry name" value="DNA/RNA_pol_sf"/>
</dbReference>
<dbReference type="PROSITE" id="PS50878">
    <property type="entry name" value="RT_POL"/>
    <property type="match status" value="1"/>
</dbReference>
<dbReference type="Pfam" id="PF00078">
    <property type="entry name" value="RVT_1"/>
    <property type="match status" value="1"/>
</dbReference>
<proteinExistence type="predicted"/>
<name>A0A4Y2K7Q2_ARAVE</name>
<keyword evidence="2" id="KW-0808">Transferase</keyword>
<dbReference type="AlphaFoldDB" id="A0A4Y2K7Q2"/>
<dbReference type="GO" id="GO:0003964">
    <property type="term" value="F:RNA-directed DNA polymerase activity"/>
    <property type="evidence" value="ECO:0007669"/>
    <property type="project" value="UniProtKB-KW"/>
</dbReference>
<gene>
    <name evidence="2" type="primary">pol_330</name>
    <name evidence="2" type="ORF">AVEN_249280_1</name>
</gene>
<keyword evidence="3" id="KW-1185">Reference proteome</keyword>
<evidence type="ECO:0000313" key="3">
    <source>
        <dbReference type="Proteomes" id="UP000499080"/>
    </source>
</evidence>
<dbReference type="Proteomes" id="UP000499080">
    <property type="component" value="Unassembled WGS sequence"/>
</dbReference>
<evidence type="ECO:0000259" key="1">
    <source>
        <dbReference type="PROSITE" id="PS50878"/>
    </source>
</evidence>
<evidence type="ECO:0000313" key="2">
    <source>
        <dbReference type="EMBL" id="GBM97576.1"/>
    </source>
</evidence>
<dbReference type="SUPFAM" id="SSF56672">
    <property type="entry name" value="DNA/RNA polymerases"/>
    <property type="match status" value="1"/>
</dbReference>
<organism evidence="2 3">
    <name type="scientific">Araneus ventricosus</name>
    <name type="common">Orbweaver spider</name>
    <name type="synonym">Epeira ventricosa</name>
    <dbReference type="NCBI Taxonomy" id="182803"/>
    <lineage>
        <taxon>Eukaryota</taxon>
        <taxon>Metazoa</taxon>
        <taxon>Ecdysozoa</taxon>
        <taxon>Arthropoda</taxon>
        <taxon>Chelicerata</taxon>
        <taxon>Arachnida</taxon>
        <taxon>Araneae</taxon>
        <taxon>Araneomorphae</taxon>
        <taxon>Entelegynae</taxon>
        <taxon>Araneoidea</taxon>
        <taxon>Araneidae</taxon>
        <taxon>Araneus</taxon>
    </lineage>
</organism>
<reference evidence="2 3" key="1">
    <citation type="journal article" date="2019" name="Sci. Rep.">
        <title>Orb-weaving spider Araneus ventricosus genome elucidates the spidroin gene catalogue.</title>
        <authorList>
            <person name="Kono N."/>
            <person name="Nakamura H."/>
            <person name="Ohtoshi R."/>
            <person name="Moran D.A.P."/>
            <person name="Shinohara A."/>
            <person name="Yoshida Y."/>
            <person name="Fujiwara M."/>
            <person name="Mori M."/>
            <person name="Tomita M."/>
            <person name="Arakawa K."/>
        </authorList>
    </citation>
    <scope>NUCLEOTIDE SEQUENCE [LARGE SCALE GENOMIC DNA]</scope>
</reference>
<dbReference type="CDD" id="cd01650">
    <property type="entry name" value="RT_nLTR_like"/>
    <property type="match status" value="1"/>
</dbReference>
<dbReference type="InterPro" id="IPR000477">
    <property type="entry name" value="RT_dom"/>
</dbReference>
<comment type="caution">
    <text evidence="2">The sequence shown here is derived from an EMBL/GenBank/DDBJ whole genome shotgun (WGS) entry which is preliminary data.</text>
</comment>